<gene>
    <name evidence="1" type="ORF">G2W53_018740</name>
</gene>
<keyword evidence="2" id="KW-1185">Reference proteome</keyword>
<protein>
    <submittedName>
        <fullName evidence="1">Uncharacterized protein</fullName>
    </submittedName>
</protein>
<sequence length="164" mass="18290">MATTPTAMMVAVIQKSDAEAAAVALTASTIAMQGVGTQEEDNKAAGVTGDDFAGVFREATDERSCALTRKAWKRVRVKCAKNMQGMNATGKAYAKRLSNEDTFQLRTIYEPHSCSKTHDVKLMSYRWLSKKMEKKLRDNPKMTLKDNIEKIKQKWTVNCSMSSK</sequence>
<proteinExistence type="predicted"/>
<comment type="caution">
    <text evidence="1">The sequence shown here is derived from an EMBL/GenBank/DDBJ whole genome shotgun (WGS) entry which is preliminary data.</text>
</comment>
<dbReference type="EMBL" id="JAAIUW010000006">
    <property type="protein sequence ID" value="KAF7827576.1"/>
    <property type="molecule type" value="Genomic_DNA"/>
</dbReference>
<dbReference type="Proteomes" id="UP000634136">
    <property type="component" value="Unassembled WGS sequence"/>
</dbReference>
<name>A0A834TVV1_9FABA</name>
<evidence type="ECO:0000313" key="1">
    <source>
        <dbReference type="EMBL" id="KAF7827576.1"/>
    </source>
</evidence>
<dbReference type="AlphaFoldDB" id="A0A834TVV1"/>
<organism evidence="1 2">
    <name type="scientific">Senna tora</name>
    <dbReference type="NCBI Taxonomy" id="362788"/>
    <lineage>
        <taxon>Eukaryota</taxon>
        <taxon>Viridiplantae</taxon>
        <taxon>Streptophyta</taxon>
        <taxon>Embryophyta</taxon>
        <taxon>Tracheophyta</taxon>
        <taxon>Spermatophyta</taxon>
        <taxon>Magnoliopsida</taxon>
        <taxon>eudicotyledons</taxon>
        <taxon>Gunneridae</taxon>
        <taxon>Pentapetalae</taxon>
        <taxon>rosids</taxon>
        <taxon>fabids</taxon>
        <taxon>Fabales</taxon>
        <taxon>Fabaceae</taxon>
        <taxon>Caesalpinioideae</taxon>
        <taxon>Cassia clade</taxon>
        <taxon>Senna</taxon>
    </lineage>
</organism>
<evidence type="ECO:0000313" key="2">
    <source>
        <dbReference type="Proteomes" id="UP000634136"/>
    </source>
</evidence>
<accession>A0A834TVV1</accession>
<reference evidence="1" key="1">
    <citation type="submission" date="2020-09" db="EMBL/GenBank/DDBJ databases">
        <title>Genome-Enabled Discovery of Anthraquinone Biosynthesis in Senna tora.</title>
        <authorList>
            <person name="Kang S.-H."/>
            <person name="Pandey R.P."/>
            <person name="Lee C.-M."/>
            <person name="Sim J.-S."/>
            <person name="Jeong J.-T."/>
            <person name="Choi B.-S."/>
            <person name="Jung M."/>
            <person name="Ginzburg D."/>
            <person name="Zhao K."/>
            <person name="Won S.Y."/>
            <person name="Oh T.-J."/>
            <person name="Yu Y."/>
            <person name="Kim N.-H."/>
            <person name="Lee O.R."/>
            <person name="Lee T.-H."/>
            <person name="Bashyal P."/>
            <person name="Kim T.-S."/>
            <person name="Lee W.-H."/>
            <person name="Kawkins C."/>
            <person name="Kim C.-K."/>
            <person name="Kim J.S."/>
            <person name="Ahn B.O."/>
            <person name="Rhee S.Y."/>
            <person name="Sohng J.K."/>
        </authorList>
    </citation>
    <scope>NUCLEOTIDE SEQUENCE</scope>
    <source>
        <tissue evidence="1">Leaf</tissue>
    </source>
</reference>
<dbReference type="OrthoDB" id="1000443at2759"/>